<protein>
    <recommendedName>
        <fullName evidence="1">vWA found in TerF C terminus domain-containing protein</fullName>
    </recommendedName>
</protein>
<name>A0ABU0AEH7_9BACI</name>
<evidence type="ECO:0000313" key="3">
    <source>
        <dbReference type="Proteomes" id="UP001238088"/>
    </source>
</evidence>
<feature type="domain" description="vWA found in TerF C terminus" evidence="1">
    <location>
        <begin position="1"/>
        <end position="51"/>
    </location>
</feature>
<reference evidence="2 3" key="1">
    <citation type="submission" date="2023-07" db="EMBL/GenBank/DDBJ databases">
        <title>Genomic Encyclopedia of Type Strains, Phase IV (KMG-IV): sequencing the most valuable type-strain genomes for metagenomic binning, comparative biology and taxonomic classification.</title>
        <authorList>
            <person name="Goeker M."/>
        </authorList>
    </citation>
    <scope>NUCLEOTIDE SEQUENCE [LARGE SCALE GENOMIC DNA]</scope>
    <source>
        <strain evidence="2 3">DSM 23494</strain>
    </source>
</reference>
<evidence type="ECO:0000313" key="2">
    <source>
        <dbReference type="EMBL" id="MDQ0269197.1"/>
    </source>
</evidence>
<organism evidence="2 3">
    <name type="scientific">Cytobacillus purgationiresistens</name>
    <dbReference type="NCBI Taxonomy" id="863449"/>
    <lineage>
        <taxon>Bacteria</taxon>
        <taxon>Bacillati</taxon>
        <taxon>Bacillota</taxon>
        <taxon>Bacilli</taxon>
        <taxon>Bacillales</taxon>
        <taxon>Bacillaceae</taxon>
        <taxon>Cytobacillus</taxon>
    </lineage>
</organism>
<dbReference type="Proteomes" id="UP001238088">
    <property type="component" value="Unassembled WGS sequence"/>
</dbReference>
<keyword evidence="3" id="KW-1185">Reference proteome</keyword>
<comment type="caution">
    <text evidence="2">The sequence shown here is derived from an EMBL/GenBank/DDBJ whole genome shotgun (WGS) entry which is preliminary data.</text>
</comment>
<dbReference type="InterPro" id="IPR019303">
    <property type="entry name" value="vWA_TerF_C"/>
</dbReference>
<evidence type="ECO:0000259" key="1">
    <source>
        <dbReference type="Pfam" id="PF10138"/>
    </source>
</evidence>
<sequence>MEKLDAMEGRFIDNANFFHIDKIETTTDEQLYEMLLGEFPDWLKKAKEKKVI</sequence>
<proteinExistence type="predicted"/>
<dbReference type="EMBL" id="JAUSUB010000003">
    <property type="protein sequence ID" value="MDQ0269197.1"/>
    <property type="molecule type" value="Genomic_DNA"/>
</dbReference>
<dbReference type="Pfam" id="PF10138">
    <property type="entry name" value="vWA-TerF-like"/>
    <property type="match status" value="1"/>
</dbReference>
<gene>
    <name evidence="2" type="ORF">J2S17_001067</name>
</gene>
<accession>A0ABU0AEH7</accession>